<reference evidence="1" key="1">
    <citation type="submission" date="2020-10" db="EMBL/GenBank/DDBJ databases">
        <authorList>
            <person name="Kadnikov V."/>
            <person name="Beletsky A.V."/>
            <person name="Mardanov A.V."/>
            <person name="Karnachuk O.V."/>
            <person name="Ravin N.V."/>
        </authorList>
    </citation>
    <scope>NUCLEOTIDE SEQUENCE</scope>
    <source>
        <strain evidence="1">Bu02</strain>
    </source>
</reference>
<organism evidence="1">
    <name type="scientific">Candidatus Fermentithermobacillus carboniphilus</name>
    <dbReference type="NCBI Taxonomy" id="3085328"/>
    <lineage>
        <taxon>Bacteria</taxon>
        <taxon>Bacillati</taxon>
        <taxon>Bacillota</taxon>
        <taxon>Candidatus Fermentithermobacillia</taxon>
        <taxon>Candidatus Fermentithermobacillales</taxon>
        <taxon>Candidatus Fermentithermobacillaceae</taxon>
        <taxon>Candidatus Fermentithermobacillus</taxon>
    </lineage>
</organism>
<dbReference type="EMBL" id="CP062796">
    <property type="protein sequence ID" value="QUL97931.1"/>
    <property type="molecule type" value="Genomic_DNA"/>
</dbReference>
<sequence>MLSQQKLLLMFVSVWCILEIDKGLIFSARIPPKPIRILLCVGDTSFHLEGIIRYLWWEIQFLDRLYPEIAVRIEPHEDDGAIEEVAELLRIRQYLERDGLLLPEYEMQEPDVIFCDCQRRAS</sequence>
<reference evidence="1" key="2">
    <citation type="journal article" date="2023" name="Biology">
        <title>Prokaryotic Life Associated with Coal-Fire Gas Vents Revealed by Metagenomics.</title>
        <authorList>
            <person name="Kadnikov V.V."/>
            <person name="Mardanov A.V."/>
            <person name="Beletsky A.V."/>
            <person name="Karnachuk O.V."/>
            <person name="Ravin N.V."/>
        </authorList>
    </citation>
    <scope>NUCLEOTIDE SEQUENCE</scope>
    <source>
        <strain evidence="1">Bu02</strain>
    </source>
</reference>
<dbReference type="KEGG" id="fcz:IMF26_07595"/>
<accession>A0AAT9LA30</accession>
<name>A0AAT9LA30_9FIRM</name>
<protein>
    <submittedName>
        <fullName evidence="1">Uncharacterized protein</fullName>
    </submittedName>
</protein>
<proteinExistence type="predicted"/>
<evidence type="ECO:0000313" key="1">
    <source>
        <dbReference type="EMBL" id="QUL97931.1"/>
    </source>
</evidence>
<dbReference type="AlphaFoldDB" id="A0AAT9LA30"/>
<gene>
    <name evidence="1" type="ORF">IMF26_07595</name>
</gene>